<comment type="caution">
    <text evidence="2">The sequence shown here is derived from an EMBL/GenBank/DDBJ whole genome shotgun (WGS) entry which is preliminary data.</text>
</comment>
<organism evidence="2 3">
    <name type="scientific">Rhizoctonia solani</name>
    <dbReference type="NCBI Taxonomy" id="456999"/>
    <lineage>
        <taxon>Eukaryota</taxon>
        <taxon>Fungi</taxon>
        <taxon>Dikarya</taxon>
        <taxon>Basidiomycota</taxon>
        <taxon>Agaricomycotina</taxon>
        <taxon>Agaricomycetes</taxon>
        <taxon>Cantharellales</taxon>
        <taxon>Ceratobasidiaceae</taxon>
        <taxon>Rhizoctonia</taxon>
    </lineage>
</organism>
<feature type="region of interest" description="Disordered" evidence="1">
    <location>
        <begin position="445"/>
        <end position="470"/>
    </location>
</feature>
<feature type="region of interest" description="Disordered" evidence="1">
    <location>
        <begin position="495"/>
        <end position="583"/>
    </location>
</feature>
<dbReference type="InterPro" id="IPR029063">
    <property type="entry name" value="SAM-dependent_MTases_sf"/>
</dbReference>
<dbReference type="EMBL" id="CAJMWQ010000255">
    <property type="protein sequence ID" value="CAE6348624.1"/>
    <property type="molecule type" value="Genomic_DNA"/>
</dbReference>
<evidence type="ECO:0000313" key="3">
    <source>
        <dbReference type="Proteomes" id="UP000663826"/>
    </source>
</evidence>
<feature type="compositionally biased region" description="Basic and acidic residues" evidence="1">
    <location>
        <begin position="500"/>
        <end position="512"/>
    </location>
</feature>
<feature type="compositionally biased region" description="Polar residues" evidence="1">
    <location>
        <begin position="516"/>
        <end position="534"/>
    </location>
</feature>
<proteinExistence type="predicted"/>
<feature type="compositionally biased region" description="Polar residues" evidence="1">
    <location>
        <begin position="275"/>
        <end position="319"/>
    </location>
</feature>
<accession>A0A8H2WB74</accession>
<dbReference type="Proteomes" id="UP000663826">
    <property type="component" value="Unassembled WGS sequence"/>
</dbReference>
<sequence length="710" mass="75768">MNAMLLKYTRSLLAWLPYISQKYVAPPLSTKTWNPRGEEWTELYTDDEDDLDGGAPATSSGSAIGRFQTEFLDDTSFARMTAFDRAAALLGACAGTSASGVLSRDFKFATSPVSSSDSSTLANEDLGSNSSPITITLRDESISTGDHTAVGLQTWGFVFEHKFPAKRNRSKGIGTWGGNRATVFVGWEIATDYHPAVLANLRANVQNNFPESNHNDSLVDVRPLDWSLYLTGKPTTDLSRAPSTAPTPSIGTPINGSERNGASGKSSPLPRLATPGTQTNLISESSVSPPIQTPSFSVTSSGSTPATSYSPQTPQTPRTVRSPPPNLARAVFSRLIARGLKFEMPGGPPGLDQTSELTKKPVELESPNTEEDFLSQNLGPIPVHINFEPSIPSIDFDIPKSELGASSSELLCTALQGSTTQSGPEIGSGGTSFLAPCLDETNTVLSSDNRDMISDASTDPHPTAPMSDVKTSLLSAPSNKVECLGTDSLVVDDAVGSDTHPLKPCERADGPRGDLSSGQAPQMATPVFTSTAPFGNQRRPKSIDSDPEIDIVGGSHSKTVCGNEEVDSSFNPIPGDNQSEKSSMANCQMNDTSADPPFDQPFDVIFGADVVYELSHVNLIRGVVERLLRKPSYEPGSPPAYFHLIMPLRPTHADEANSVDMAFPRAEDVHLKGAGENEVLAIVKTETYARSAGVGRADEVQYVHYCVGWV</sequence>
<reference evidence="2" key="1">
    <citation type="submission" date="2021-01" db="EMBL/GenBank/DDBJ databases">
        <authorList>
            <person name="Kaushik A."/>
        </authorList>
    </citation>
    <scope>NUCLEOTIDE SEQUENCE</scope>
    <source>
        <strain evidence="2">AG1-1B</strain>
    </source>
</reference>
<feature type="compositionally biased region" description="Polar residues" evidence="1">
    <location>
        <begin position="568"/>
        <end position="583"/>
    </location>
</feature>
<feature type="region of interest" description="Disordered" evidence="1">
    <location>
        <begin position="233"/>
        <end position="325"/>
    </location>
</feature>
<gene>
    <name evidence="2" type="ORF">RDB_LOCUS6378</name>
</gene>
<evidence type="ECO:0000313" key="2">
    <source>
        <dbReference type="EMBL" id="CAE6348624.1"/>
    </source>
</evidence>
<dbReference type="AlphaFoldDB" id="A0A8H2WB74"/>
<protein>
    <submittedName>
        <fullName evidence="2">Uncharacterized protein</fullName>
    </submittedName>
</protein>
<evidence type="ECO:0000256" key="1">
    <source>
        <dbReference type="SAM" id="MobiDB-lite"/>
    </source>
</evidence>
<feature type="compositionally biased region" description="Polar residues" evidence="1">
    <location>
        <begin position="233"/>
        <end position="266"/>
    </location>
</feature>
<dbReference type="Gene3D" id="3.40.50.150">
    <property type="entry name" value="Vaccinia Virus protein VP39"/>
    <property type="match status" value="1"/>
</dbReference>
<name>A0A8H2WB74_9AGAM</name>